<dbReference type="EnsemblPlants" id="Kaladp0395s0019.1.v1.1">
    <property type="protein sequence ID" value="Kaladp0395s0019.1.v1.1.CDS.1"/>
    <property type="gene ID" value="Kaladp0395s0019.v1.1"/>
</dbReference>
<keyword evidence="2" id="KW-1185">Reference proteome</keyword>
<accession>A0A7N0VB98</accession>
<dbReference type="AlphaFoldDB" id="A0A7N0VB98"/>
<sequence length="63" mass="7564">MVSFFKYWLACFCCIRYSLVIQGHLDFCIFLQFHFYFLKKSILSHLSHGKFSEATKTRLVFES</sequence>
<dbReference type="Proteomes" id="UP000594263">
    <property type="component" value="Unplaced"/>
</dbReference>
<dbReference type="Gramene" id="Kaladp0395s0019.1.v1.1">
    <property type="protein sequence ID" value="Kaladp0395s0019.1.v1.1.CDS.1"/>
    <property type="gene ID" value="Kaladp0395s0019.v1.1"/>
</dbReference>
<protein>
    <submittedName>
        <fullName evidence="1">Uncharacterized protein</fullName>
    </submittedName>
</protein>
<reference evidence="1" key="1">
    <citation type="submission" date="2021-01" db="UniProtKB">
        <authorList>
            <consortium name="EnsemblPlants"/>
        </authorList>
    </citation>
    <scope>IDENTIFICATION</scope>
</reference>
<name>A0A7N0VB98_KALFE</name>
<organism evidence="1 2">
    <name type="scientific">Kalanchoe fedtschenkoi</name>
    <name type="common">Lavender scallops</name>
    <name type="synonym">South American air plant</name>
    <dbReference type="NCBI Taxonomy" id="63787"/>
    <lineage>
        <taxon>Eukaryota</taxon>
        <taxon>Viridiplantae</taxon>
        <taxon>Streptophyta</taxon>
        <taxon>Embryophyta</taxon>
        <taxon>Tracheophyta</taxon>
        <taxon>Spermatophyta</taxon>
        <taxon>Magnoliopsida</taxon>
        <taxon>eudicotyledons</taxon>
        <taxon>Gunneridae</taxon>
        <taxon>Pentapetalae</taxon>
        <taxon>Saxifragales</taxon>
        <taxon>Crassulaceae</taxon>
        <taxon>Kalanchoe</taxon>
    </lineage>
</organism>
<evidence type="ECO:0000313" key="2">
    <source>
        <dbReference type="Proteomes" id="UP000594263"/>
    </source>
</evidence>
<proteinExistence type="predicted"/>
<evidence type="ECO:0000313" key="1">
    <source>
        <dbReference type="EnsemblPlants" id="Kaladp0395s0019.1.v1.1.CDS.1"/>
    </source>
</evidence>